<accession>A0A642USZ2</accession>
<dbReference type="RefSeq" id="XP_034013472.1">
    <property type="nucleotide sequence ID" value="XM_034154066.1"/>
</dbReference>
<comment type="caution">
    <text evidence="3">The sequence shown here is derived from an EMBL/GenBank/DDBJ whole genome shotgun (WGS) entry which is preliminary data.</text>
</comment>
<dbReference type="VEuPathDB" id="FungiDB:DIURU_001514"/>
<feature type="region of interest" description="Disordered" evidence="1">
    <location>
        <begin position="61"/>
        <end position="149"/>
    </location>
</feature>
<proteinExistence type="predicted"/>
<evidence type="ECO:0000313" key="4">
    <source>
        <dbReference type="Proteomes" id="UP000449547"/>
    </source>
</evidence>
<feature type="domain" description="WW" evidence="2">
    <location>
        <begin position="1"/>
        <end position="33"/>
    </location>
</feature>
<dbReference type="InterPro" id="IPR001202">
    <property type="entry name" value="WW_dom"/>
</dbReference>
<dbReference type="AlphaFoldDB" id="A0A642USZ2"/>
<protein>
    <recommendedName>
        <fullName evidence="2">WW domain-containing protein</fullName>
    </recommendedName>
</protein>
<dbReference type="GeneID" id="54780167"/>
<evidence type="ECO:0000256" key="1">
    <source>
        <dbReference type="SAM" id="MobiDB-lite"/>
    </source>
</evidence>
<reference evidence="3 4" key="1">
    <citation type="submission" date="2019-07" db="EMBL/GenBank/DDBJ databases">
        <title>Genome assembly of two rare yeast pathogens: Diutina rugosa and Trichomonascus ciferrii.</title>
        <authorList>
            <person name="Mixao V."/>
            <person name="Saus E."/>
            <person name="Hansen A."/>
            <person name="Lass-Flor C."/>
            <person name="Gabaldon T."/>
        </authorList>
    </citation>
    <scope>NUCLEOTIDE SEQUENCE [LARGE SCALE GENOMIC DNA]</scope>
    <source>
        <strain evidence="3 4">CBS 613</strain>
    </source>
</reference>
<organism evidence="3 4">
    <name type="scientific">Diutina rugosa</name>
    <name type="common">Yeast</name>
    <name type="synonym">Candida rugosa</name>
    <dbReference type="NCBI Taxonomy" id="5481"/>
    <lineage>
        <taxon>Eukaryota</taxon>
        <taxon>Fungi</taxon>
        <taxon>Dikarya</taxon>
        <taxon>Ascomycota</taxon>
        <taxon>Saccharomycotina</taxon>
        <taxon>Pichiomycetes</taxon>
        <taxon>Debaryomycetaceae</taxon>
        <taxon>Diutina</taxon>
    </lineage>
</organism>
<gene>
    <name evidence="3" type="ORF">DIURU_001514</name>
</gene>
<dbReference type="PROSITE" id="PS50020">
    <property type="entry name" value="WW_DOMAIN_2"/>
    <property type="match status" value="1"/>
</dbReference>
<evidence type="ECO:0000259" key="2">
    <source>
        <dbReference type="PROSITE" id="PS50020"/>
    </source>
</evidence>
<sequence>MPKEWELRYDASLNSHYYVNPYDNSIHFDSPEEVKRPRTNLLGSIRRNSTGGLLGKIKRQFTRSPQRSGVPSSSSTRSSTVEWSVKTVTPPTTQMPVVLPPRRSRSLSTYKSSVSKPHSKSVSKSPQKSPLSTPPRELSPVPSLCSSTVSGTGNGVYDDVLLIEATLNDDWSIDSEDFDITSYDISHAHSYYQAEHDASSTVSKLPEDRLELRMSLWSEIH</sequence>
<dbReference type="Proteomes" id="UP000449547">
    <property type="component" value="Unassembled WGS sequence"/>
</dbReference>
<feature type="compositionally biased region" description="Low complexity" evidence="1">
    <location>
        <begin position="64"/>
        <end position="101"/>
    </location>
</feature>
<keyword evidence="4" id="KW-1185">Reference proteome</keyword>
<name>A0A642USZ2_DIURU</name>
<dbReference type="EMBL" id="SWFT01000050">
    <property type="protein sequence ID" value="KAA8905086.1"/>
    <property type="molecule type" value="Genomic_DNA"/>
</dbReference>
<feature type="compositionally biased region" description="Low complexity" evidence="1">
    <location>
        <begin position="111"/>
        <end position="131"/>
    </location>
</feature>
<evidence type="ECO:0000313" key="3">
    <source>
        <dbReference type="EMBL" id="KAA8905086.1"/>
    </source>
</evidence>